<dbReference type="Proteomes" id="UP000601768">
    <property type="component" value="Unassembled WGS sequence"/>
</dbReference>
<comment type="subcellular location">
    <subcellularLocation>
        <location evidence="1">Cell membrane</location>
        <topology evidence="1">Multi-pass membrane protein</topology>
    </subcellularLocation>
</comment>
<feature type="transmembrane region" description="Helical" evidence="6">
    <location>
        <begin position="6"/>
        <end position="28"/>
    </location>
</feature>
<feature type="transmembrane region" description="Helical" evidence="6">
    <location>
        <begin position="145"/>
        <end position="167"/>
    </location>
</feature>
<proteinExistence type="predicted"/>
<reference evidence="7" key="2">
    <citation type="submission" date="2020-08" db="EMBL/GenBank/DDBJ databases">
        <authorList>
            <person name="Lai Q."/>
        </authorList>
    </citation>
    <scope>NUCLEOTIDE SEQUENCE</scope>
    <source>
        <strain evidence="7">S27-2</strain>
    </source>
</reference>
<evidence type="ECO:0000313" key="8">
    <source>
        <dbReference type="Proteomes" id="UP000601768"/>
    </source>
</evidence>
<dbReference type="InterPro" id="IPR001123">
    <property type="entry name" value="LeuE-type"/>
</dbReference>
<feature type="transmembrane region" description="Helical" evidence="6">
    <location>
        <begin position="179"/>
        <end position="197"/>
    </location>
</feature>
<dbReference type="Pfam" id="PF01810">
    <property type="entry name" value="LysE"/>
    <property type="match status" value="1"/>
</dbReference>
<dbReference type="RefSeq" id="WP_186505781.1">
    <property type="nucleotide sequence ID" value="NZ_JACNEP010000003.1"/>
</dbReference>
<dbReference type="GO" id="GO:0033228">
    <property type="term" value="P:cysteine export across plasma membrane"/>
    <property type="evidence" value="ECO:0007669"/>
    <property type="project" value="TreeGrafter"/>
</dbReference>
<evidence type="ECO:0000256" key="4">
    <source>
        <dbReference type="ARBA" id="ARBA00022989"/>
    </source>
</evidence>
<gene>
    <name evidence="7" type="ORF">H8B19_05435</name>
</gene>
<keyword evidence="8" id="KW-1185">Reference proteome</keyword>
<dbReference type="AlphaFoldDB" id="A0A8J6M192"/>
<dbReference type="GO" id="GO:0015171">
    <property type="term" value="F:amino acid transmembrane transporter activity"/>
    <property type="evidence" value="ECO:0007669"/>
    <property type="project" value="TreeGrafter"/>
</dbReference>
<keyword evidence="2" id="KW-1003">Cell membrane</keyword>
<keyword evidence="4 6" id="KW-1133">Transmembrane helix</keyword>
<keyword evidence="3 6" id="KW-0812">Transmembrane</keyword>
<evidence type="ECO:0000313" key="7">
    <source>
        <dbReference type="EMBL" id="MBC3765308.1"/>
    </source>
</evidence>
<accession>A0A8J6M192</accession>
<feature type="transmembrane region" description="Helical" evidence="6">
    <location>
        <begin position="70"/>
        <end position="88"/>
    </location>
</feature>
<name>A0A8J6M192_9ALTE</name>
<evidence type="ECO:0000256" key="2">
    <source>
        <dbReference type="ARBA" id="ARBA00022475"/>
    </source>
</evidence>
<dbReference type="PANTHER" id="PTHR30086:SF20">
    <property type="entry name" value="ARGININE EXPORTER PROTEIN ARGO-RELATED"/>
    <property type="match status" value="1"/>
</dbReference>
<evidence type="ECO:0000256" key="1">
    <source>
        <dbReference type="ARBA" id="ARBA00004651"/>
    </source>
</evidence>
<evidence type="ECO:0000256" key="3">
    <source>
        <dbReference type="ARBA" id="ARBA00022692"/>
    </source>
</evidence>
<evidence type="ECO:0000256" key="5">
    <source>
        <dbReference type="ARBA" id="ARBA00023136"/>
    </source>
</evidence>
<feature type="transmembrane region" description="Helical" evidence="6">
    <location>
        <begin position="40"/>
        <end position="64"/>
    </location>
</feature>
<protein>
    <submittedName>
        <fullName evidence="7">LysE family translocator</fullName>
    </submittedName>
</protein>
<dbReference type="GO" id="GO:0005886">
    <property type="term" value="C:plasma membrane"/>
    <property type="evidence" value="ECO:0007669"/>
    <property type="project" value="UniProtKB-SubCell"/>
</dbReference>
<dbReference type="EMBL" id="JACNEP010000003">
    <property type="protein sequence ID" value="MBC3765308.1"/>
    <property type="molecule type" value="Genomic_DNA"/>
</dbReference>
<evidence type="ECO:0000256" key="6">
    <source>
        <dbReference type="SAM" id="Phobius"/>
    </source>
</evidence>
<sequence>MDNHNLVLLLLFAATMTFTPGPANLILLGTSLQLGVKRTLPMIMGVCSGFILVAAAVTLGLGALIQSQPALLIAIKISGTCYLLYLAWKLFKQRYIPVQGKSSERPGFISGLVVHPVNPKAWLMLSSAYSQFVIPGDTLATQSVTLVMVFTLCGMLANTSWAIGGGLLQQSLKNPIRHYWVFCALSSSLLIITLMMWF</sequence>
<dbReference type="PANTHER" id="PTHR30086">
    <property type="entry name" value="ARGININE EXPORTER PROTEIN ARGO"/>
    <property type="match status" value="1"/>
</dbReference>
<keyword evidence="5 6" id="KW-0472">Membrane</keyword>
<reference evidence="7" key="1">
    <citation type="journal article" date="2018" name="Int. J. Syst. Evol. Microbiol.">
        <title>Neptunicella marina gen. nov., sp. nov., isolated from surface seawater.</title>
        <authorList>
            <person name="Liu X."/>
            <person name="Lai Q."/>
            <person name="Du Y."/>
            <person name="Zhang X."/>
            <person name="Liu Z."/>
            <person name="Sun F."/>
            <person name="Shao Z."/>
        </authorList>
    </citation>
    <scope>NUCLEOTIDE SEQUENCE</scope>
    <source>
        <strain evidence="7">S27-2</strain>
    </source>
</reference>
<comment type="caution">
    <text evidence="7">The sequence shown here is derived from an EMBL/GenBank/DDBJ whole genome shotgun (WGS) entry which is preliminary data.</text>
</comment>
<organism evidence="7 8">
    <name type="scientific">Neptunicella marina</name>
    <dbReference type="NCBI Taxonomy" id="2125989"/>
    <lineage>
        <taxon>Bacteria</taxon>
        <taxon>Pseudomonadati</taxon>
        <taxon>Pseudomonadota</taxon>
        <taxon>Gammaproteobacteria</taxon>
        <taxon>Alteromonadales</taxon>
        <taxon>Alteromonadaceae</taxon>
        <taxon>Neptunicella</taxon>
    </lineage>
</organism>